<sequence length="103" mass="10648">MSDDMRKGVTDKAQEKLTPESEKSYLDKAKEGATGAADSVAGAVQPEGDKSVTQSASDAMSSKPGEKGIVEQMQDGAGAALNYAKETGTDVYNKVTEATSGNK</sequence>
<feature type="compositionally biased region" description="Basic and acidic residues" evidence="1">
    <location>
        <begin position="1"/>
        <end position="31"/>
    </location>
</feature>
<dbReference type="PIRSF" id="PIRSF002590">
    <property type="entry name" value="HSP9/HSP12_fun"/>
    <property type="match status" value="1"/>
</dbReference>
<protein>
    <submittedName>
        <fullName evidence="2">Uncharacterized protein</fullName>
    </submittedName>
</protein>
<proteinExistence type="predicted"/>
<evidence type="ECO:0000313" key="2">
    <source>
        <dbReference type="EMBL" id="JAG98974.1"/>
    </source>
</evidence>
<feature type="compositionally biased region" description="Polar residues" evidence="1">
    <location>
        <begin position="51"/>
        <end position="60"/>
    </location>
</feature>
<dbReference type="AlphaFoldDB" id="A0A0D6R811"/>
<organism evidence="2">
    <name type="scientific">Araucaria cunninghamii</name>
    <name type="common">Hoop pine</name>
    <name type="synonym">Moreton Bay pine</name>
    <dbReference type="NCBI Taxonomy" id="56994"/>
    <lineage>
        <taxon>Eukaryota</taxon>
        <taxon>Viridiplantae</taxon>
        <taxon>Streptophyta</taxon>
        <taxon>Embryophyta</taxon>
        <taxon>Tracheophyta</taxon>
        <taxon>Spermatophyta</taxon>
        <taxon>Pinopsida</taxon>
        <taxon>Pinidae</taxon>
        <taxon>Conifers II</taxon>
        <taxon>Araucariales</taxon>
        <taxon>Araucariaceae</taxon>
        <taxon>Araucaria</taxon>
    </lineage>
</organism>
<reference evidence="2" key="1">
    <citation type="submission" date="2015-03" db="EMBL/GenBank/DDBJ databases">
        <title>A transcriptome of Araucaria cunninghamii, an australian fine timber species.</title>
        <authorList>
            <person name="Jing Yi C.J.Y."/>
            <person name="Yin San L.Y.S."/>
            <person name="Abdul Karim S.S."/>
            <person name="Wan Azmi N.N."/>
            <person name="Hercus R.R."/>
            <person name="Croft L.L."/>
        </authorList>
    </citation>
    <scope>NUCLEOTIDE SEQUENCE</scope>
    <source>
        <strain evidence="2">MI0301</strain>
        <tissue evidence="2">Leaf</tissue>
    </source>
</reference>
<dbReference type="EMBL" id="GCKF01014179">
    <property type="protein sequence ID" value="JAG98974.1"/>
    <property type="molecule type" value="Transcribed_RNA"/>
</dbReference>
<dbReference type="Pfam" id="PF04119">
    <property type="entry name" value="HSP9_HSP12"/>
    <property type="match status" value="1"/>
</dbReference>
<name>A0A0D6R811_ARACU</name>
<accession>A0A0D6R811</accession>
<dbReference type="Gene3D" id="6.10.280.100">
    <property type="match status" value="1"/>
</dbReference>
<evidence type="ECO:0000256" key="1">
    <source>
        <dbReference type="SAM" id="MobiDB-lite"/>
    </source>
</evidence>
<dbReference type="InterPro" id="IPR007250">
    <property type="entry name" value="HSP9_HSP12"/>
</dbReference>
<feature type="region of interest" description="Disordered" evidence="1">
    <location>
        <begin position="1"/>
        <end position="74"/>
    </location>
</feature>